<dbReference type="Proteomes" id="UP000199379">
    <property type="component" value="Unassembled WGS sequence"/>
</dbReference>
<keyword evidence="2" id="KW-0677">Repeat</keyword>
<keyword evidence="7" id="KW-1185">Reference proteome</keyword>
<evidence type="ECO:0000256" key="2">
    <source>
        <dbReference type="ARBA" id="ARBA00022737"/>
    </source>
</evidence>
<dbReference type="PANTHER" id="PTHR10827:SF98">
    <property type="entry name" value="45 KDA CALCIUM-BINDING PROTEIN"/>
    <property type="match status" value="1"/>
</dbReference>
<dbReference type="InterPro" id="IPR018247">
    <property type="entry name" value="EF_Hand_1_Ca_BS"/>
</dbReference>
<feature type="chain" id="PRO_5011582061" evidence="4">
    <location>
        <begin position="25"/>
        <end position="155"/>
    </location>
</feature>
<evidence type="ECO:0000256" key="4">
    <source>
        <dbReference type="SAM" id="SignalP"/>
    </source>
</evidence>
<dbReference type="SUPFAM" id="SSF47473">
    <property type="entry name" value="EF-hand"/>
    <property type="match status" value="1"/>
</dbReference>
<evidence type="ECO:0000256" key="3">
    <source>
        <dbReference type="SAM" id="MobiDB-lite"/>
    </source>
</evidence>
<evidence type="ECO:0000256" key="1">
    <source>
        <dbReference type="ARBA" id="ARBA00022723"/>
    </source>
</evidence>
<feature type="region of interest" description="Disordered" evidence="3">
    <location>
        <begin position="95"/>
        <end position="155"/>
    </location>
</feature>
<dbReference type="SMART" id="SM00054">
    <property type="entry name" value="EFh"/>
    <property type="match status" value="2"/>
</dbReference>
<dbReference type="AlphaFoldDB" id="A0A1H6TRX4"/>
<organism evidence="6 7">
    <name type="scientific">Cribrihabitans marinus</name>
    <dbReference type="NCBI Taxonomy" id="1227549"/>
    <lineage>
        <taxon>Bacteria</taxon>
        <taxon>Pseudomonadati</taxon>
        <taxon>Pseudomonadota</taxon>
        <taxon>Alphaproteobacteria</taxon>
        <taxon>Rhodobacterales</taxon>
        <taxon>Paracoccaceae</taxon>
        <taxon>Cribrihabitans</taxon>
    </lineage>
</organism>
<dbReference type="PROSITE" id="PS00018">
    <property type="entry name" value="EF_HAND_1"/>
    <property type="match status" value="2"/>
</dbReference>
<accession>A0A1H6TRX4</accession>
<feature type="domain" description="EF-hand" evidence="5">
    <location>
        <begin position="50"/>
        <end position="85"/>
    </location>
</feature>
<keyword evidence="1" id="KW-0479">Metal-binding</keyword>
<dbReference type="RefSeq" id="WP_092362956.1">
    <property type="nucleotide sequence ID" value="NZ_BMGV01000002.1"/>
</dbReference>
<dbReference type="OrthoDB" id="5470953at2"/>
<dbReference type="Gene3D" id="1.10.238.10">
    <property type="entry name" value="EF-hand"/>
    <property type="match status" value="2"/>
</dbReference>
<dbReference type="InterPro" id="IPR002048">
    <property type="entry name" value="EF_hand_dom"/>
</dbReference>
<keyword evidence="4" id="KW-0732">Signal</keyword>
<gene>
    <name evidence="6" type="ORF">SAMN05444007_102428</name>
</gene>
<dbReference type="STRING" id="1227549.SAMN05444007_102428"/>
<evidence type="ECO:0000259" key="5">
    <source>
        <dbReference type="PROSITE" id="PS50222"/>
    </source>
</evidence>
<proteinExistence type="predicted"/>
<name>A0A1H6TRX4_9RHOB</name>
<feature type="compositionally biased region" description="Basic residues" evidence="3">
    <location>
        <begin position="139"/>
        <end position="155"/>
    </location>
</feature>
<dbReference type="GO" id="GO:0005509">
    <property type="term" value="F:calcium ion binding"/>
    <property type="evidence" value="ECO:0007669"/>
    <property type="project" value="InterPro"/>
</dbReference>
<dbReference type="Pfam" id="PF13202">
    <property type="entry name" value="EF-hand_5"/>
    <property type="match status" value="4"/>
</dbReference>
<dbReference type="EMBL" id="FNYD01000002">
    <property type="protein sequence ID" value="SEI82809.1"/>
    <property type="molecule type" value="Genomic_DNA"/>
</dbReference>
<feature type="domain" description="EF-hand" evidence="5">
    <location>
        <begin position="108"/>
        <end position="143"/>
    </location>
</feature>
<dbReference type="PROSITE" id="PS50222">
    <property type="entry name" value="EF_HAND_2"/>
    <property type="match status" value="2"/>
</dbReference>
<reference evidence="6 7" key="1">
    <citation type="submission" date="2016-10" db="EMBL/GenBank/DDBJ databases">
        <authorList>
            <person name="de Groot N.N."/>
        </authorList>
    </citation>
    <scope>NUCLEOTIDE SEQUENCE [LARGE SCALE GENOMIC DNA]</scope>
    <source>
        <strain evidence="6 7">DSM 29340</strain>
    </source>
</reference>
<feature type="signal peptide" evidence="4">
    <location>
        <begin position="1"/>
        <end position="24"/>
    </location>
</feature>
<evidence type="ECO:0000313" key="6">
    <source>
        <dbReference type="EMBL" id="SEI82809.1"/>
    </source>
</evidence>
<feature type="region of interest" description="Disordered" evidence="3">
    <location>
        <begin position="26"/>
        <end position="48"/>
    </location>
</feature>
<dbReference type="PANTHER" id="PTHR10827">
    <property type="entry name" value="RETICULOCALBIN"/>
    <property type="match status" value="1"/>
</dbReference>
<sequence length="155" mass="16939">MRYAGFMTGIVLAAAALTATEALAHGPGGGQRMSFEQLDADSDGQISQAELQAQRTERFRAADTDGDGKLSAAEIEAHAQSRASERAGQMLERFDANKDGMLDQSELPQPRRAGRFFDRVDTDGDGAISKAEYAEARDRMRRHGGRRDHGRQRAD</sequence>
<dbReference type="InterPro" id="IPR011992">
    <property type="entry name" value="EF-hand-dom_pair"/>
</dbReference>
<protein>
    <submittedName>
        <fullName evidence="6">EF hand</fullName>
    </submittedName>
</protein>
<evidence type="ECO:0000313" key="7">
    <source>
        <dbReference type="Proteomes" id="UP000199379"/>
    </source>
</evidence>